<reference evidence="2 3" key="1">
    <citation type="submission" date="2008-03" db="EMBL/GenBank/DDBJ databases">
        <title>Sequencing of the draft genome and assembly of Burkholderia graminis C4D1M.</title>
        <authorList>
            <consortium name="US DOE Joint Genome Institute (JGI-PGF)"/>
            <person name="Copeland A."/>
            <person name="Lucas S."/>
            <person name="Lapidus A."/>
            <person name="Glavina del Rio T."/>
            <person name="Dalin E."/>
            <person name="Tice H."/>
            <person name="Bruce D."/>
            <person name="Goodwin L."/>
            <person name="Pitluck S."/>
            <person name="Larimer F."/>
            <person name="Land M.L."/>
            <person name="Hauser L."/>
            <person name="Tiedje J."/>
            <person name="Richardson P."/>
        </authorList>
    </citation>
    <scope>NUCLEOTIDE SEQUENCE [LARGE SCALE GENOMIC DNA]</scope>
    <source>
        <strain evidence="3">ATCC 700544 / DSM 17151 / LMG 18924 / NCIMB 13744 / C4D1M</strain>
    </source>
</reference>
<dbReference type="EMBL" id="ABLD01000001">
    <property type="protein sequence ID" value="EDT12932.1"/>
    <property type="molecule type" value="Genomic_DNA"/>
</dbReference>
<dbReference type="Proteomes" id="UP000005045">
    <property type="component" value="Unassembled WGS sequence"/>
</dbReference>
<proteinExistence type="predicted"/>
<gene>
    <name evidence="2" type="ORF">BgramDRAFT_0312</name>
</gene>
<evidence type="ECO:0000313" key="2">
    <source>
        <dbReference type="EMBL" id="EDT12932.1"/>
    </source>
</evidence>
<name>B1FTI6_PARG4</name>
<keyword evidence="1" id="KW-1133">Transmembrane helix</keyword>
<accession>B1FTI6</accession>
<evidence type="ECO:0000313" key="3">
    <source>
        <dbReference type="Proteomes" id="UP000005045"/>
    </source>
</evidence>
<keyword evidence="3" id="KW-1185">Reference proteome</keyword>
<keyword evidence="1" id="KW-0472">Membrane</keyword>
<keyword evidence="1" id="KW-0812">Transmembrane</keyword>
<feature type="transmembrane region" description="Helical" evidence="1">
    <location>
        <begin position="124"/>
        <end position="141"/>
    </location>
</feature>
<dbReference type="AlphaFoldDB" id="B1FTI6"/>
<organism evidence="2 3">
    <name type="scientific">Paraburkholderia graminis (strain ATCC 700544 / DSM 17151 / LMG 18924 / NCIMB 13744 / C4D1M)</name>
    <dbReference type="NCBI Taxonomy" id="396598"/>
    <lineage>
        <taxon>Bacteria</taxon>
        <taxon>Pseudomonadati</taxon>
        <taxon>Pseudomonadota</taxon>
        <taxon>Betaproteobacteria</taxon>
        <taxon>Burkholderiales</taxon>
        <taxon>Burkholderiaceae</taxon>
        <taxon>Paraburkholderia</taxon>
    </lineage>
</organism>
<comment type="caution">
    <text evidence="2">The sequence shown here is derived from an EMBL/GenBank/DDBJ whole genome shotgun (WGS) entry which is preliminary data.</text>
</comment>
<sequence>MGTERKVRLQPALSAQTMPVWRRQTHRQIGRHRADDGEPVARRSCWGLLTSLPIRGFESPSSGDMHYKRCESQSVNEARLETRSHSQTKGSTNGSCHCGLHRRDQRDSAFTCCRPERRRRSPTALVLYGAATVLLGYRWVLSDARRAFDAALRQRHVVVEGCPPRIISIRPTFRGRWLACLHIRLHPELGDDKER</sequence>
<protein>
    <submittedName>
        <fullName evidence="2">Uncharacterized protein</fullName>
    </submittedName>
</protein>
<evidence type="ECO:0000256" key="1">
    <source>
        <dbReference type="SAM" id="Phobius"/>
    </source>
</evidence>